<dbReference type="SUPFAM" id="SSF46565">
    <property type="entry name" value="Chaperone J-domain"/>
    <property type="match status" value="1"/>
</dbReference>
<evidence type="ECO:0000313" key="17">
    <source>
        <dbReference type="Proteomes" id="UP000190121"/>
    </source>
</evidence>
<feature type="binding site" evidence="12">
    <location>
        <position position="154"/>
    </location>
    <ligand>
        <name>Zn(2+)</name>
        <dbReference type="ChEBI" id="CHEBI:29105"/>
        <label>1</label>
    </ligand>
</feature>
<dbReference type="FunFam" id="1.10.287.110:FF:000034">
    <property type="entry name" value="Chaperone protein DnaJ"/>
    <property type="match status" value="1"/>
</dbReference>
<dbReference type="PANTHER" id="PTHR43096:SF48">
    <property type="entry name" value="CHAPERONE PROTEIN DNAJ"/>
    <property type="match status" value="1"/>
</dbReference>
<feature type="binding site" evidence="12">
    <location>
        <position position="214"/>
    </location>
    <ligand>
        <name>Zn(2+)</name>
        <dbReference type="ChEBI" id="CHEBI:29105"/>
        <label>1</label>
    </ligand>
</feature>
<keyword evidence="5 12" id="KW-0863">Zinc-finger</keyword>
<dbReference type="GO" id="GO:0051082">
    <property type="term" value="F:unfolded protein binding"/>
    <property type="evidence" value="ECO:0007669"/>
    <property type="project" value="UniProtKB-UniRule"/>
</dbReference>
<keyword evidence="1 12" id="KW-0963">Cytoplasm</keyword>
<dbReference type="RefSeq" id="WP_078736704.1">
    <property type="nucleotide sequence ID" value="NZ_FUXE01000006.1"/>
</dbReference>
<dbReference type="GO" id="GO:0005524">
    <property type="term" value="F:ATP binding"/>
    <property type="evidence" value="ECO:0007669"/>
    <property type="project" value="InterPro"/>
</dbReference>
<feature type="binding site" evidence="12">
    <location>
        <position position="171"/>
    </location>
    <ligand>
        <name>Zn(2+)</name>
        <dbReference type="ChEBI" id="CHEBI:29105"/>
        <label>2</label>
    </ligand>
</feature>
<feature type="binding site" evidence="12">
    <location>
        <position position="157"/>
    </location>
    <ligand>
        <name>Zn(2+)</name>
        <dbReference type="ChEBI" id="CHEBI:29105"/>
        <label>1</label>
    </ligand>
</feature>
<dbReference type="PROSITE" id="PS50076">
    <property type="entry name" value="DNAJ_2"/>
    <property type="match status" value="1"/>
</dbReference>
<keyword evidence="6 12" id="KW-0862">Zinc</keyword>
<keyword evidence="7 12" id="KW-0346">Stress response</keyword>
<dbReference type="FunFam" id="2.60.260.20:FF:000005">
    <property type="entry name" value="Chaperone protein dnaJ 1, mitochondrial"/>
    <property type="match status" value="1"/>
</dbReference>
<evidence type="ECO:0000256" key="12">
    <source>
        <dbReference type="HAMAP-Rule" id="MF_01152"/>
    </source>
</evidence>
<reference evidence="17" key="1">
    <citation type="submission" date="2017-02" db="EMBL/GenBank/DDBJ databases">
        <authorList>
            <person name="Varghese N."/>
            <person name="Submissions S."/>
        </authorList>
    </citation>
    <scope>NUCLEOTIDE SEQUENCE [LARGE SCALE GENOMIC DNA]</scope>
    <source>
        <strain evidence="17">ATCC 51356</strain>
    </source>
</reference>
<dbReference type="Gene3D" id="2.10.230.10">
    <property type="entry name" value="Heat shock protein DnaJ, cysteine-rich domain"/>
    <property type="match status" value="1"/>
</dbReference>
<dbReference type="InterPro" id="IPR001305">
    <property type="entry name" value="HSP_DnaJ_Cys-rich_dom"/>
</dbReference>
<dbReference type="InterPro" id="IPR002939">
    <property type="entry name" value="DnaJ_C"/>
</dbReference>
<dbReference type="SUPFAM" id="SSF57938">
    <property type="entry name" value="DnaJ/Hsp40 cysteine-rich domain"/>
    <property type="match status" value="1"/>
</dbReference>
<dbReference type="AlphaFoldDB" id="A0A1T4MFR2"/>
<evidence type="ECO:0000259" key="15">
    <source>
        <dbReference type="PROSITE" id="PS51188"/>
    </source>
</evidence>
<dbReference type="CDD" id="cd06257">
    <property type="entry name" value="DnaJ"/>
    <property type="match status" value="1"/>
</dbReference>
<evidence type="ECO:0000256" key="13">
    <source>
        <dbReference type="PROSITE-ProRule" id="PRU00546"/>
    </source>
</evidence>
<evidence type="ECO:0000256" key="10">
    <source>
        <dbReference type="ARBA" id="ARBA00061004"/>
    </source>
</evidence>
<name>A0A1T4MFR2_9PORP</name>
<keyword evidence="3 12" id="KW-0479">Metal-binding</keyword>
<evidence type="ECO:0000256" key="6">
    <source>
        <dbReference type="ARBA" id="ARBA00022833"/>
    </source>
</evidence>
<evidence type="ECO:0000256" key="2">
    <source>
        <dbReference type="ARBA" id="ARBA00022705"/>
    </source>
</evidence>
<dbReference type="Pfam" id="PF01556">
    <property type="entry name" value="DnaJ_C"/>
    <property type="match status" value="1"/>
</dbReference>
<comment type="function">
    <text evidence="9 12">Participates actively in the response to hyperosmotic and heat shock by preventing the aggregation of stress-denatured proteins and by disaggregating proteins, also in an autonomous, DnaK-independent fashion. Unfolded proteins bind initially to DnaJ; upon interaction with the DnaJ-bound protein, DnaK hydrolyzes its bound ATP, resulting in the formation of a stable complex. GrpE releases ADP from DnaK; ATP binding to DnaK triggers the release of the substrate protein, thus completing the reaction cycle. Several rounds of ATP-dependent interactions between DnaJ, DnaK and GrpE are required for fully efficient folding. Also involved, together with DnaK and GrpE, in the DNA replication of plasmids through activation of initiation proteins.</text>
</comment>
<evidence type="ECO:0000256" key="5">
    <source>
        <dbReference type="ARBA" id="ARBA00022771"/>
    </source>
</evidence>
<dbReference type="Gene3D" id="1.10.287.110">
    <property type="entry name" value="DnaJ domain"/>
    <property type="match status" value="1"/>
</dbReference>
<comment type="cofactor">
    <cofactor evidence="12">
        <name>Zn(2+)</name>
        <dbReference type="ChEBI" id="CHEBI:29105"/>
    </cofactor>
    <text evidence="12">Binds 2 Zn(2+) ions per monomer.</text>
</comment>
<keyword evidence="2 12" id="KW-0235">DNA replication</keyword>
<comment type="domain">
    <text evidence="12">The J domain is necessary and sufficient to stimulate DnaK ATPase activity. Zinc center 1 plays an important role in the autonomous, DnaK-independent chaperone activity of DnaJ. Zinc center 2 is essential for interaction with DnaK and for DnaJ activity.</text>
</comment>
<evidence type="ECO:0000256" key="3">
    <source>
        <dbReference type="ARBA" id="ARBA00022723"/>
    </source>
</evidence>
<dbReference type="InterPro" id="IPR012724">
    <property type="entry name" value="DnaJ"/>
</dbReference>
<organism evidence="16 17">
    <name type="scientific">Porphyromonas circumdentaria</name>
    <dbReference type="NCBI Taxonomy" id="29524"/>
    <lineage>
        <taxon>Bacteria</taxon>
        <taxon>Pseudomonadati</taxon>
        <taxon>Bacteroidota</taxon>
        <taxon>Bacteroidia</taxon>
        <taxon>Bacteroidales</taxon>
        <taxon>Porphyromonadaceae</taxon>
        <taxon>Porphyromonas</taxon>
    </lineage>
</organism>
<feature type="domain" description="CR-type" evidence="15">
    <location>
        <begin position="141"/>
        <end position="223"/>
    </location>
</feature>
<dbReference type="Proteomes" id="UP000190121">
    <property type="component" value="Unassembled WGS sequence"/>
</dbReference>
<evidence type="ECO:0000256" key="8">
    <source>
        <dbReference type="ARBA" id="ARBA00023186"/>
    </source>
</evidence>
<feature type="binding site" evidence="12">
    <location>
        <position position="211"/>
    </location>
    <ligand>
        <name>Zn(2+)</name>
        <dbReference type="ChEBI" id="CHEBI:29105"/>
        <label>1</label>
    </ligand>
</feature>
<dbReference type="EMBL" id="FUXE01000006">
    <property type="protein sequence ID" value="SJZ65859.1"/>
    <property type="molecule type" value="Genomic_DNA"/>
</dbReference>
<feature type="binding site" evidence="12">
    <location>
        <position position="200"/>
    </location>
    <ligand>
        <name>Zn(2+)</name>
        <dbReference type="ChEBI" id="CHEBI:29105"/>
        <label>2</label>
    </ligand>
</feature>
<evidence type="ECO:0000256" key="7">
    <source>
        <dbReference type="ARBA" id="ARBA00023016"/>
    </source>
</evidence>
<dbReference type="InterPro" id="IPR036410">
    <property type="entry name" value="HSP_DnaJ_Cys-rich_dom_sf"/>
</dbReference>
<dbReference type="SUPFAM" id="SSF49493">
    <property type="entry name" value="HSP40/DnaJ peptide-binding domain"/>
    <property type="match status" value="2"/>
</dbReference>
<accession>A0A1T4MFR2</accession>
<dbReference type="STRING" id="29524.SAMN02745171_00759"/>
<evidence type="ECO:0000256" key="1">
    <source>
        <dbReference type="ARBA" id="ARBA00022490"/>
    </source>
</evidence>
<dbReference type="InterPro" id="IPR018253">
    <property type="entry name" value="DnaJ_domain_CS"/>
</dbReference>
<evidence type="ECO:0000256" key="11">
    <source>
        <dbReference type="ARBA" id="ARBA00067609"/>
    </source>
</evidence>
<dbReference type="GO" id="GO:0008270">
    <property type="term" value="F:zinc ion binding"/>
    <property type="evidence" value="ECO:0007669"/>
    <property type="project" value="UniProtKB-UniRule"/>
</dbReference>
<dbReference type="PRINTS" id="PR00625">
    <property type="entry name" value="JDOMAIN"/>
</dbReference>
<dbReference type="CDD" id="cd10719">
    <property type="entry name" value="DnaJ_zf"/>
    <property type="match status" value="1"/>
</dbReference>
<feature type="repeat" description="CXXCXGXG motif" evidence="12">
    <location>
        <begin position="197"/>
        <end position="204"/>
    </location>
</feature>
<dbReference type="PROSITE" id="PS51188">
    <property type="entry name" value="ZF_CR"/>
    <property type="match status" value="1"/>
</dbReference>
<feature type="binding site" evidence="12">
    <location>
        <position position="197"/>
    </location>
    <ligand>
        <name>Zn(2+)</name>
        <dbReference type="ChEBI" id="CHEBI:29105"/>
        <label>2</label>
    </ligand>
</feature>
<dbReference type="InterPro" id="IPR036869">
    <property type="entry name" value="J_dom_sf"/>
</dbReference>
<dbReference type="PROSITE" id="PS00636">
    <property type="entry name" value="DNAJ_1"/>
    <property type="match status" value="1"/>
</dbReference>
<feature type="domain" description="J" evidence="14">
    <location>
        <begin position="6"/>
        <end position="71"/>
    </location>
</feature>
<dbReference type="GO" id="GO:0042026">
    <property type="term" value="P:protein refolding"/>
    <property type="evidence" value="ECO:0007669"/>
    <property type="project" value="TreeGrafter"/>
</dbReference>
<feature type="zinc finger region" description="CR-type" evidence="13">
    <location>
        <begin position="141"/>
        <end position="223"/>
    </location>
</feature>
<evidence type="ECO:0000259" key="14">
    <source>
        <dbReference type="PROSITE" id="PS50076"/>
    </source>
</evidence>
<keyword evidence="8 12" id="KW-0143">Chaperone</keyword>
<feature type="repeat" description="CXXCXGXG motif" evidence="12">
    <location>
        <begin position="154"/>
        <end position="161"/>
    </location>
</feature>
<keyword evidence="4 12" id="KW-0677">Repeat</keyword>
<feature type="binding site" evidence="12">
    <location>
        <position position="174"/>
    </location>
    <ligand>
        <name>Zn(2+)</name>
        <dbReference type="ChEBI" id="CHEBI:29105"/>
        <label>2</label>
    </ligand>
</feature>
<dbReference type="GO" id="GO:0009408">
    <property type="term" value="P:response to heat"/>
    <property type="evidence" value="ECO:0007669"/>
    <property type="project" value="InterPro"/>
</dbReference>
<dbReference type="HAMAP" id="MF_01152">
    <property type="entry name" value="DnaJ"/>
    <property type="match status" value="1"/>
</dbReference>
<comment type="subunit">
    <text evidence="12">Homodimer.</text>
</comment>
<dbReference type="GO" id="GO:0005737">
    <property type="term" value="C:cytoplasm"/>
    <property type="evidence" value="ECO:0007669"/>
    <property type="project" value="UniProtKB-SubCell"/>
</dbReference>
<dbReference type="NCBIfam" id="TIGR02349">
    <property type="entry name" value="DnaJ_bact"/>
    <property type="match status" value="1"/>
</dbReference>
<evidence type="ECO:0000313" key="16">
    <source>
        <dbReference type="EMBL" id="SJZ65859.1"/>
    </source>
</evidence>
<feature type="repeat" description="CXXCXGXG motif" evidence="12">
    <location>
        <begin position="171"/>
        <end position="178"/>
    </location>
</feature>
<sequence>MATKRDYYEVLGVSKGATEEDLKKAYRKMAIKYHPDKNPGDKEAEEKFKEVAEAYDVLSDADKRARYDRFGHAGIDGMGGGGYAAGGMSMEDIFSRFGDIFGGSGFGGFGGFGNFAGEDTVPRGADMRVTIKLSLKEIAKGTEKKIKVKKMVHCSVCHGEGTTAPDGKSTCSVCHGSGVVTQVMRTPFGQMRSQTTCHNCNGLGTVITKPCNHCHGKGIEHGEEVVSFNIPAGVGEGVQIPLRGKGNAAPHGGENGDLYVQFTEIEDPNLIRNGNDLIYNLLIPIKTAIEGGKVEIPTVEGVARVTIEPGTQPGKILRLKDKGLPSVRGFGNGDLLINVNVFIPTHLSKEELAIVSEMGDKPGFIPREEDRQAVDKKYREMLSR</sequence>
<dbReference type="PANTHER" id="PTHR43096">
    <property type="entry name" value="DNAJ HOMOLOG 1, MITOCHONDRIAL-RELATED"/>
    <property type="match status" value="1"/>
</dbReference>
<evidence type="ECO:0000256" key="9">
    <source>
        <dbReference type="ARBA" id="ARBA00053423"/>
    </source>
</evidence>
<proteinExistence type="inferred from homology"/>
<dbReference type="Gene3D" id="2.60.260.20">
    <property type="entry name" value="Urease metallochaperone UreE, N-terminal domain"/>
    <property type="match status" value="2"/>
</dbReference>
<dbReference type="GO" id="GO:0031072">
    <property type="term" value="F:heat shock protein binding"/>
    <property type="evidence" value="ECO:0007669"/>
    <property type="project" value="InterPro"/>
</dbReference>
<dbReference type="OrthoDB" id="9779889at2"/>
<protein>
    <recommendedName>
        <fullName evidence="11 12">Chaperone protein DnaJ</fullName>
    </recommendedName>
</protein>
<dbReference type="Pfam" id="PF00684">
    <property type="entry name" value="DnaJ_CXXCXGXG"/>
    <property type="match status" value="1"/>
</dbReference>
<keyword evidence="17" id="KW-1185">Reference proteome</keyword>
<dbReference type="GO" id="GO:0006260">
    <property type="term" value="P:DNA replication"/>
    <property type="evidence" value="ECO:0007669"/>
    <property type="project" value="UniProtKB-KW"/>
</dbReference>
<dbReference type="SMART" id="SM00271">
    <property type="entry name" value="DnaJ"/>
    <property type="match status" value="1"/>
</dbReference>
<comment type="similarity">
    <text evidence="10 12">Belongs to the DnaJ family.</text>
</comment>
<dbReference type="NCBIfam" id="NF008035">
    <property type="entry name" value="PRK10767.1"/>
    <property type="match status" value="1"/>
</dbReference>
<dbReference type="Pfam" id="PF00226">
    <property type="entry name" value="DnaJ"/>
    <property type="match status" value="1"/>
</dbReference>
<dbReference type="FunFam" id="2.10.230.10:FF:000002">
    <property type="entry name" value="Molecular chaperone DnaJ"/>
    <property type="match status" value="1"/>
</dbReference>
<dbReference type="CDD" id="cd10747">
    <property type="entry name" value="DnaJ_C"/>
    <property type="match status" value="1"/>
</dbReference>
<feature type="repeat" description="CXXCXGXG motif" evidence="12">
    <location>
        <begin position="211"/>
        <end position="218"/>
    </location>
</feature>
<comment type="subcellular location">
    <subcellularLocation>
        <location evidence="12">Cytoplasm</location>
    </subcellularLocation>
</comment>
<gene>
    <name evidence="12" type="primary">dnaJ</name>
    <name evidence="16" type="ORF">SAMN02745171_00759</name>
</gene>
<evidence type="ECO:0000256" key="4">
    <source>
        <dbReference type="ARBA" id="ARBA00022737"/>
    </source>
</evidence>
<dbReference type="InterPro" id="IPR001623">
    <property type="entry name" value="DnaJ_domain"/>
</dbReference>
<dbReference type="InterPro" id="IPR008971">
    <property type="entry name" value="HSP40/DnaJ_pept-bd"/>
</dbReference>